<evidence type="ECO:0000313" key="3">
    <source>
        <dbReference type="Proteomes" id="UP000184476"/>
    </source>
</evidence>
<dbReference type="RefSeq" id="WP_073155298.1">
    <property type="nucleotide sequence ID" value="NZ_FQVL01000008.1"/>
</dbReference>
<protein>
    <submittedName>
        <fullName evidence="2">Uncharacterized protein</fullName>
    </submittedName>
</protein>
<reference evidence="2 3" key="1">
    <citation type="submission" date="2016-11" db="EMBL/GenBank/DDBJ databases">
        <authorList>
            <person name="Jaros S."/>
            <person name="Januszkiewicz K."/>
            <person name="Wedrychowicz H."/>
        </authorList>
    </citation>
    <scope>NUCLEOTIDE SEQUENCE [LARGE SCALE GENOMIC DNA]</scope>
    <source>
        <strain evidence="2 3">DSM 44666</strain>
    </source>
</reference>
<evidence type="ECO:0000256" key="1">
    <source>
        <dbReference type="SAM" id="Phobius"/>
    </source>
</evidence>
<dbReference type="Proteomes" id="UP000184476">
    <property type="component" value="Unassembled WGS sequence"/>
</dbReference>
<evidence type="ECO:0000313" key="2">
    <source>
        <dbReference type="EMBL" id="SHF13658.1"/>
    </source>
</evidence>
<feature type="transmembrane region" description="Helical" evidence="1">
    <location>
        <begin position="48"/>
        <end position="67"/>
    </location>
</feature>
<keyword evidence="3" id="KW-1185">Reference proteome</keyword>
<keyword evidence="1" id="KW-0472">Membrane</keyword>
<accession>A0A1M4Z6T7</accession>
<organism evidence="2 3">
    <name type="scientific">Seinonella peptonophila</name>
    <dbReference type="NCBI Taxonomy" id="112248"/>
    <lineage>
        <taxon>Bacteria</taxon>
        <taxon>Bacillati</taxon>
        <taxon>Bacillota</taxon>
        <taxon>Bacilli</taxon>
        <taxon>Bacillales</taxon>
        <taxon>Thermoactinomycetaceae</taxon>
        <taxon>Seinonella</taxon>
    </lineage>
</organism>
<keyword evidence="1" id="KW-1133">Transmembrane helix</keyword>
<dbReference type="EMBL" id="FQVL01000008">
    <property type="protein sequence ID" value="SHF13658.1"/>
    <property type="molecule type" value="Genomic_DNA"/>
</dbReference>
<proteinExistence type="predicted"/>
<keyword evidence="1" id="KW-0812">Transmembrane</keyword>
<dbReference type="AlphaFoldDB" id="A0A1M4Z6T7"/>
<gene>
    <name evidence="2" type="ORF">SAMN05444392_10869</name>
</gene>
<name>A0A1M4Z6T7_9BACL</name>
<sequence length="101" mass="11598">MKHHDKGPIDVQFLEETRTDHRGLPEYQKLQMIMQRVNVKKPVIVKKWILPLIGFILITIMIIGKIGEGSKSDQITSEELIQMIHHTKGLDEEPVSGLFDP</sequence>